<keyword evidence="5" id="KW-1185">Reference proteome</keyword>
<evidence type="ECO:0000256" key="2">
    <source>
        <dbReference type="ARBA" id="ARBA00022487"/>
    </source>
</evidence>
<proteinExistence type="inferred from homology"/>
<sequence>MKFNYIKYQGEIIPIYTQDNKKNTTFLFLHGINSSSDFIDKIKNLQQNFNIVALNFPGSKYCTDIKPEDIKLENWINVAKEVLKSIKTKHIVIVAHSMAGGVAVELANDKKVKQVIMLSTINPSMQNNKSYGILKSVIGQGINGNPSFLGKLIMFGASFTKKGKKLLESFSRKGKWYNLLASYVLNNEFMKQLDEKYHACANKLTFIIGENDNIIGTEEFINYAKSLNCPSYILGKTHSPIKDNPDVLNFFFSHFVQTKKRFWFQKFTTFQKNIIDIKTSDEADNEEINELDNILKDEEK</sequence>
<organism evidence="4 5">
    <name type="scientific">Mycoplasmopsis felifaucium</name>
    <dbReference type="NCBI Taxonomy" id="35768"/>
    <lineage>
        <taxon>Bacteria</taxon>
        <taxon>Bacillati</taxon>
        <taxon>Mycoplasmatota</taxon>
        <taxon>Mycoplasmoidales</taxon>
        <taxon>Metamycoplasmataceae</taxon>
        <taxon>Mycoplasmopsis</taxon>
    </lineage>
</organism>
<dbReference type="Gene3D" id="3.40.50.1820">
    <property type="entry name" value="alpha/beta hydrolase"/>
    <property type="match status" value="1"/>
</dbReference>
<gene>
    <name evidence="4" type="ORF">WG617_02980</name>
</gene>
<dbReference type="GO" id="GO:0016787">
    <property type="term" value="F:hydrolase activity"/>
    <property type="evidence" value="ECO:0007669"/>
    <property type="project" value="UniProtKB-KW"/>
</dbReference>
<dbReference type="SUPFAM" id="SSF53474">
    <property type="entry name" value="alpha/beta-Hydrolases"/>
    <property type="match status" value="1"/>
</dbReference>
<reference evidence="4" key="1">
    <citation type="submission" date="2024-03" db="EMBL/GenBank/DDBJ databases">
        <title>Complete genome sequence of Mycoplasma felifaucium Z921 isolated from the trachea of a cheetah.</title>
        <authorList>
            <person name="Spergser J."/>
        </authorList>
    </citation>
    <scope>NUCLEOTIDE SEQUENCE [LARGE SCALE GENOMIC DNA]</scope>
    <source>
        <strain evidence="4">Z921</strain>
    </source>
</reference>
<evidence type="ECO:0000313" key="5">
    <source>
        <dbReference type="Proteomes" id="UP001477443"/>
    </source>
</evidence>
<evidence type="ECO:0000259" key="3">
    <source>
        <dbReference type="Pfam" id="PF00561"/>
    </source>
</evidence>
<comment type="similarity">
    <text evidence="1">Belongs to the lipase/esterase LIP3/BchO family.</text>
</comment>
<dbReference type="InterPro" id="IPR000073">
    <property type="entry name" value="AB_hydrolase_1"/>
</dbReference>
<keyword evidence="2" id="KW-0719">Serine esterase</keyword>
<keyword evidence="4" id="KW-0378">Hydrolase</keyword>
<name>A0ABZ2RQD3_9BACT</name>
<dbReference type="Proteomes" id="UP001477443">
    <property type="component" value="Chromosome"/>
</dbReference>
<evidence type="ECO:0000256" key="1">
    <source>
        <dbReference type="ARBA" id="ARBA00006989"/>
    </source>
</evidence>
<dbReference type="PANTHER" id="PTHR43798:SF33">
    <property type="entry name" value="HYDROLASE, PUTATIVE (AFU_ORTHOLOGUE AFUA_2G14860)-RELATED"/>
    <property type="match status" value="1"/>
</dbReference>
<feature type="domain" description="AB hydrolase-1" evidence="3">
    <location>
        <begin position="25"/>
        <end position="128"/>
    </location>
</feature>
<dbReference type="Pfam" id="PF00561">
    <property type="entry name" value="Abhydrolase_1"/>
    <property type="match status" value="1"/>
</dbReference>
<dbReference type="RefSeq" id="WP_338822525.1">
    <property type="nucleotide sequence ID" value="NZ_CP148067.1"/>
</dbReference>
<dbReference type="EMBL" id="CP148067">
    <property type="protein sequence ID" value="WXL28958.1"/>
    <property type="molecule type" value="Genomic_DNA"/>
</dbReference>
<dbReference type="InterPro" id="IPR029058">
    <property type="entry name" value="AB_hydrolase_fold"/>
</dbReference>
<dbReference type="InterPro" id="IPR050266">
    <property type="entry name" value="AB_hydrolase_sf"/>
</dbReference>
<accession>A0ABZ2RQD3</accession>
<dbReference type="PANTHER" id="PTHR43798">
    <property type="entry name" value="MONOACYLGLYCEROL LIPASE"/>
    <property type="match status" value="1"/>
</dbReference>
<protein>
    <submittedName>
        <fullName evidence="4">Alpha/beta hydrolase</fullName>
    </submittedName>
</protein>
<evidence type="ECO:0000313" key="4">
    <source>
        <dbReference type="EMBL" id="WXL28958.1"/>
    </source>
</evidence>